<proteinExistence type="inferred from homology"/>
<evidence type="ECO:0000256" key="4">
    <source>
        <dbReference type="ARBA" id="ARBA00022946"/>
    </source>
</evidence>
<accession>A0A2K3PR63</accession>
<protein>
    <submittedName>
        <fullName evidence="7">Plastid lipid-associated protein chloroplastic-like</fullName>
    </submittedName>
</protein>
<name>A0A2K3PR63_TRIPR</name>
<sequence length="360" mass="38061">MSLLSSTLRVPLIFSQNPKPSSLSSLQSRISLSPRSPRFPSLRFIAAGDIGDADIPSPKITDEWGEKSEPVPEAKPSLSSKVSSSVPSKNEDEWGKEAGAGAGAGTDAGSYSDAGNGTFTAETPVEEGVGDENEGLKRALVDTVFGTELGFRAGSEVRAEVSELVAQLEAANPTPAPVEELELLSGNWVLLYTASSELLPLLAAGSLPLLKVDKILQTIDTDSFTIINSVTLSSPVASLSFSASASFEVRSPTRVQVTFKEGSFQPPEIKSKIDLPENISIFGQNISLSPLQQSLGPLEGVVGNISRVISGQSPLKIPIPGERRASSWLLTTYLDKDLRISRGDGGLFVLAREGSPLLDQ</sequence>
<dbReference type="Pfam" id="PF04755">
    <property type="entry name" value="PAP_fibrillin"/>
    <property type="match status" value="1"/>
</dbReference>
<comment type="caution">
    <text evidence="7">The sequence shown here is derived from an EMBL/GenBank/DDBJ whole genome shotgun (WGS) entry which is preliminary data.</text>
</comment>
<reference evidence="7 8" key="1">
    <citation type="journal article" date="2014" name="Am. J. Bot.">
        <title>Genome assembly and annotation for red clover (Trifolium pratense; Fabaceae).</title>
        <authorList>
            <person name="Istvanek J."/>
            <person name="Jaros M."/>
            <person name="Krenek A."/>
            <person name="Repkova J."/>
        </authorList>
    </citation>
    <scope>NUCLEOTIDE SEQUENCE [LARGE SCALE GENOMIC DNA]</scope>
    <source>
        <strain evidence="8">cv. Tatra</strain>
        <tissue evidence="7">Young leaves</tissue>
    </source>
</reference>
<dbReference type="PANTHER" id="PTHR31906">
    <property type="entry name" value="PLASTID-LIPID-ASSOCIATED PROTEIN 4, CHLOROPLASTIC-RELATED"/>
    <property type="match status" value="1"/>
</dbReference>
<dbReference type="Proteomes" id="UP000236291">
    <property type="component" value="Unassembled WGS sequence"/>
</dbReference>
<evidence type="ECO:0000256" key="2">
    <source>
        <dbReference type="ARBA" id="ARBA00005845"/>
    </source>
</evidence>
<keyword evidence="4" id="KW-0809">Transit peptide</keyword>
<dbReference type="Gramene" id="Tp57577_TGAC_v2_mRNA8359">
    <property type="protein sequence ID" value="Tp57577_TGAC_v2_mRNA8359"/>
    <property type="gene ID" value="Tp57577_TGAC_v2_gene8085"/>
</dbReference>
<keyword evidence="3" id="KW-0934">Plastid</keyword>
<evidence type="ECO:0000259" key="6">
    <source>
        <dbReference type="Pfam" id="PF04755"/>
    </source>
</evidence>
<comment type="similarity">
    <text evidence="2">Belongs to the PAP/fibrillin family.</text>
</comment>
<dbReference type="OrthoDB" id="498392at2759"/>
<feature type="compositionally biased region" description="Basic and acidic residues" evidence="5">
    <location>
        <begin position="60"/>
        <end position="72"/>
    </location>
</feature>
<dbReference type="EMBL" id="ASHM01009667">
    <property type="protein sequence ID" value="PNY17779.1"/>
    <property type="molecule type" value="Genomic_DNA"/>
</dbReference>
<organism evidence="7 8">
    <name type="scientific">Trifolium pratense</name>
    <name type="common">Red clover</name>
    <dbReference type="NCBI Taxonomy" id="57577"/>
    <lineage>
        <taxon>Eukaryota</taxon>
        <taxon>Viridiplantae</taxon>
        <taxon>Streptophyta</taxon>
        <taxon>Embryophyta</taxon>
        <taxon>Tracheophyta</taxon>
        <taxon>Spermatophyta</taxon>
        <taxon>Magnoliopsida</taxon>
        <taxon>eudicotyledons</taxon>
        <taxon>Gunneridae</taxon>
        <taxon>Pentapetalae</taxon>
        <taxon>rosids</taxon>
        <taxon>fabids</taxon>
        <taxon>Fabales</taxon>
        <taxon>Fabaceae</taxon>
        <taxon>Papilionoideae</taxon>
        <taxon>50 kb inversion clade</taxon>
        <taxon>NPAAA clade</taxon>
        <taxon>Hologalegina</taxon>
        <taxon>IRL clade</taxon>
        <taxon>Trifolieae</taxon>
        <taxon>Trifolium</taxon>
    </lineage>
</organism>
<evidence type="ECO:0000313" key="7">
    <source>
        <dbReference type="EMBL" id="PNY17779.1"/>
    </source>
</evidence>
<comment type="subcellular location">
    <subcellularLocation>
        <location evidence="1">Plastid</location>
    </subcellularLocation>
</comment>
<feature type="domain" description="Plastid lipid-associated protein/fibrillin conserved" evidence="6">
    <location>
        <begin position="135"/>
        <end position="351"/>
    </location>
</feature>
<evidence type="ECO:0000313" key="8">
    <source>
        <dbReference type="Proteomes" id="UP000236291"/>
    </source>
</evidence>
<feature type="region of interest" description="Disordered" evidence="5">
    <location>
        <begin position="50"/>
        <end position="130"/>
    </location>
</feature>
<dbReference type="InterPro" id="IPR006843">
    <property type="entry name" value="PAP/fibrillin_dom"/>
</dbReference>
<gene>
    <name evidence="7" type="ORF">L195_g014531</name>
</gene>
<dbReference type="InterPro" id="IPR039633">
    <property type="entry name" value="PAP"/>
</dbReference>
<reference evidence="7 8" key="2">
    <citation type="journal article" date="2017" name="Front. Plant Sci.">
        <title>Gene Classification and Mining of Molecular Markers Useful in Red Clover (Trifolium pratense) Breeding.</title>
        <authorList>
            <person name="Istvanek J."/>
            <person name="Dluhosova J."/>
            <person name="Dluhos P."/>
            <person name="Patkova L."/>
            <person name="Nedelnik J."/>
            <person name="Repkova J."/>
        </authorList>
    </citation>
    <scope>NUCLEOTIDE SEQUENCE [LARGE SCALE GENOMIC DNA]</scope>
    <source>
        <strain evidence="8">cv. Tatra</strain>
        <tissue evidence="7">Young leaves</tissue>
    </source>
</reference>
<evidence type="ECO:0000256" key="3">
    <source>
        <dbReference type="ARBA" id="ARBA00022640"/>
    </source>
</evidence>
<evidence type="ECO:0000256" key="1">
    <source>
        <dbReference type="ARBA" id="ARBA00004474"/>
    </source>
</evidence>
<dbReference type="GO" id="GO:0009536">
    <property type="term" value="C:plastid"/>
    <property type="evidence" value="ECO:0007669"/>
    <property type="project" value="UniProtKB-SubCell"/>
</dbReference>
<feature type="region of interest" description="Disordered" evidence="5">
    <location>
        <begin position="17"/>
        <end position="37"/>
    </location>
</feature>
<dbReference type="AlphaFoldDB" id="A0A2K3PR63"/>
<evidence type="ECO:0000256" key="5">
    <source>
        <dbReference type="SAM" id="MobiDB-lite"/>
    </source>
</evidence>
<feature type="compositionally biased region" description="Low complexity" evidence="5">
    <location>
        <begin position="75"/>
        <end position="88"/>
    </location>
</feature>
<feature type="compositionally biased region" description="Low complexity" evidence="5">
    <location>
        <begin position="20"/>
        <end position="37"/>
    </location>
</feature>
<dbReference type="STRING" id="57577.A0A2K3PR63"/>